<keyword evidence="3" id="KW-1185">Reference proteome</keyword>
<organism evidence="2 3">
    <name type="scientific">Schistosoma japonicum</name>
    <name type="common">Blood fluke</name>
    <dbReference type="NCBI Taxonomy" id="6182"/>
    <lineage>
        <taxon>Eukaryota</taxon>
        <taxon>Metazoa</taxon>
        <taxon>Spiralia</taxon>
        <taxon>Lophotrochozoa</taxon>
        <taxon>Platyhelminthes</taxon>
        <taxon>Trematoda</taxon>
        <taxon>Digenea</taxon>
        <taxon>Strigeidida</taxon>
        <taxon>Schistosomatoidea</taxon>
        <taxon>Schistosomatidae</taxon>
        <taxon>Schistosoma</taxon>
    </lineage>
</organism>
<gene>
    <name evidence="2" type="ORF">EWB00_005155</name>
</gene>
<comment type="caution">
    <text evidence="2">The sequence shown here is derived from an EMBL/GenBank/DDBJ whole genome shotgun (WGS) entry which is preliminary data.</text>
</comment>
<dbReference type="EMBL" id="SKCS01000341">
    <property type="protein sequence ID" value="TNN10761.1"/>
    <property type="molecule type" value="Genomic_DNA"/>
</dbReference>
<evidence type="ECO:0000313" key="2">
    <source>
        <dbReference type="EMBL" id="TNN10760.1"/>
    </source>
</evidence>
<dbReference type="Proteomes" id="UP000311919">
    <property type="component" value="Unassembled WGS sequence"/>
</dbReference>
<dbReference type="AlphaFoldDB" id="A0A4Z2D3L6"/>
<feature type="signal peptide" evidence="1">
    <location>
        <begin position="1"/>
        <end position="25"/>
    </location>
</feature>
<dbReference type="EMBL" id="SKCS01000341">
    <property type="protein sequence ID" value="TNN10760.1"/>
    <property type="molecule type" value="Genomic_DNA"/>
</dbReference>
<protein>
    <submittedName>
        <fullName evidence="2">Uncharacterized protein</fullName>
    </submittedName>
</protein>
<evidence type="ECO:0000256" key="1">
    <source>
        <dbReference type="SAM" id="SignalP"/>
    </source>
</evidence>
<name>A0A4Z2D3L6_SCHJA</name>
<sequence>MIKHEMFHDALILSVCLSLTKKSFACSLVDLIIICIHCVRYPPHSSFENLISFLNNSYVSTHESDETRMPATPPSTPQNLFRKLSEIEKILKTFYFVNFHQTPVEEI</sequence>
<reference evidence="2 3" key="1">
    <citation type="submission" date="2019-03" db="EMBL/GenBank/DDBJ databases">
        <title>An improved genome assembly of the fluke Schistosoma japonicum.</title>
        <authorList>
            <person name="Hu W."/>
            <person name="Luo F."/>
            <person name="Yin M."/>
            <person name="Mo X."/>
            <person name="Sun C."/>
            <person name="Wu Q."/>
            <person name="Zhu B."/>
            <person name="Xiang M."/>
            <person name="Wang J."/>
            <person name="Wang Y."/>
            <person name="Zhang T."/>
            <person name="Xu B."/>
            <person name="Zheng H."/>
            <person name="Feng Z."/>
        </authorList>
    </citation>
    <scope>NUCLEOTIDE SEQUENCE [LARGE SCALE GENOMIC DNA]</scope>
    <source>
        <strain evidence="2">HuSjv2</strain>
        <tissue evidence="2">Worms</tissue>
    </source>
</reference>
<proteinExistence type="predicted"/>
<keyword evidence="1" id="KW-0732">Signal</keyword>
<accession>A0A4Z2D3L6</accession>
<evidence type="ECO:0000313" key="3">
    <source>
        <dbReference type="Proteomes" id="UP000311919"/>
    </source>
</evidence>
<feature type="chain" id="PRO_5036130379" evidence="1">
    <location>
        <begin position="26"/>
        <end position="107"/>
    </location>
</feature>